<evidence type="ECO:0000256" key="8">
    <source>
        <dbReference type="RuleBase" id="RU003750"/>
    </source>
</evidence>
<organism evidence="11 12">
    <name type="scientific">Coleophoma crateriformis</name>
    <dbReference type="NCBI Taxonomy" id="565419"/>
    <lineage>
        <taxon>Eukaryota</taxon>
        <taxon>Fungi</taxon>
        <taxon>Dikarya</taxon>
        <taxon>Ascomycota</taxon>
        <taxon>Pezizomycotina</taxon>
        <taxon>Leotiomycetes</taxon>
        <taxon>Helotiales</taxon>
        <taxon>Dermateaceae</taxon>
        <taxon>Coleophoma</taxon>
    </lineage>
</organism>
<evidence type="ECO:0000256" key="10">
    <source>
        <dbReference type="SAM" id="Phobius"/>
    </source>
</evidence>
<protein>
    <recommendedName>
        <fullName evidence="13">CDP-diacylglycerol--inositol 3-phosphatidyltransferase</fullName>
    </recommendedName>
</protein>
<dbReference type="InterPro" id="IPR043130">
    <property type="entry name" value="CDP-OH_PTrfase_TM_dom"/>
</dbReference>
<dbReference type="GO" id="GO:0016020">
    <property type="term" value="C:membrane"/>
    <property type="evidence" value="ECO:0007669"/>
    <property type="project" value="UniProtKB-SubCell"/>
</dbReference>
<comment type="similarity">
    <text evidence="8">Belongs to the CDP-alcohol phosphatidyltransferase class-I family.</text>
</comment>
<evidence type="ECO:0000313" key="11">
    <source>
        <dbReference type="EMBL" id="RDW68283.1"/>
    </source>
</evidence>
<keyword evidence="7" id="KW-1208">Phospholipid metabolism</keyword>
<dbReference type="EMBL" id="PDLN01000013">
    <property type="protein sequence ID" value="RDW68283.1"/>
    <property type="molecule type" value="Genomic_DNA"/>
</dbReference>
<evidence type="ECO:0000256" key="2">
    <source>
        <dbReference type="ARBA" id="ARBA00022679"/>
    </source>
</evidence>
<dbReference type="FunFam" id="1.20.120.1760:FF:000011">
    <property type="entry name" value="Cdp-diacylglycerol-inositol 3-phosphatidyltransferase pis"/>
    <property type="match status" value="1"/>
</dbReference>
<feature type="compositionally biased region" description="Basic and acidic residues" evidence="9">
    <location>
        <begin position="464"/>
        <end position="475"/>
    </location>
</feature>
<dbReference type="InterPro" id="IPR048254">
    <property type="entry name" value="CDP_ALCOHOL_P_TRANSF_CS"/>
</dbReference>
<keyword evidence="3 10" id="KW-0812">Transmembrane</keyword>
<dbReference type="OrthoDB" id="10251079at2759"/>
<dbReference type="Gene3D" id="1.20.120.1760">
    <property type="match status" value="1"/>
</dbReference>
<evidence type="ECO:0000256" key="7">
    <source>
        <dbReference type="ARBA" id="ARBA00023264"/>
    </source>
</evidence>
<reference evidence="11 12" key="1">
    <citation type="journal article" date="2018" name="IMA Fungus">
        <title>IMA Genome-F 9: Draft genome sequence of Annulohypoxylon stygium, Aspergillus mulundensis, Berkeleyomyces basicola (syn. Thielaviopsis basicola), Ceratocystis smalleyi, two Cercospora beticola strains, Coleophoma cylindrospora, Fusarium fracticaudum, Phialophora cf. hyalina, and Morchella septimelata.</title>
        <authorList>
            <person name="Wingfield B.D."/>
            <person name="Bills G.F."/>
            <person name="Dong Y."/>
            <person name="Huang W."/>
            <person name="Nel W.J."/>
            <person name="Swalarsk-Parry B.S."/>
            <person name="Vaghefi N."/>
            <person name="Wilken P.M."/>
            <person name="An Z."/>
            <person name="de Beer Z.W."/>
            <person name="De Vos L."/>
            <person name="Chen L."/>
            <person name="Duong T.A."/>
            <person name="Gao Y."/>
            <person name="Hammerbacher A."/>
            <person name="Kikkert J.R."/>
            <person name="Li Y."/>
            <person name="Li H."/>
            <person name="Li K."/>
            <person name="Li Q."/>
            <person name="Liu X."/>
            <person name="Ma X."/>
            <person name="Naidoo K."/>
            <person name="Pethybridge S.J."/>
            <person name="Sun J."/>
            <person name="Steenkamp E.T."/>
            <person name="van der Nest M.A."/>
            <person name="van Wyk S."/>
            <person name="Wingfield M.J."/>
            <person name="Xiong C."/>
            <person name="Yue Q."/>
            <person name="Zhang X."/>
        </authorList>
    </citation>
    <scope>NUCLEOTIDE SEQUENCE [LARGE SCALE GENOMIC DNA]</scope>
    <source>
        <strain evidence="11 12">BP5796</strain>
    </source>
</reference>
<keyword evidence="6 10" id="KW-0472">Membrane</keyword>
<gene>
    <name evidence="11" type="ORF">BP5796_08940</name>
</gene>
<dbReference type="PANTHER" id="PTHR15362:SF4">
    <property type="entry name" value="CDP-DIACYLGLYCEROL--INOSITOL 3-PHOSPHATIDYLTRANSFERASE"/>
    <property type="match status" value="1"/>
</dbReference>
<proteinExistence type="inferred from homology"/>
<dbReference type="PANTHER" id="PTHR15362">
    <property type="entry name" value="PHOSPHATIDYLINOSITOL SYNTHASE"/>
    <property type="match status" value="1"/>
</dbReference>
<evidence type="ECO:0008006" key="13">
    <source>
        <dbReference type="Google" id="ProtNLM"/>
    </source>
</evidence>
<keyword evidence="2 8" id="KW-0808">Transferase</keyword>
<evidence type="ECO:0000256" key="1">
    <source>
        <dbReference type="ARBA" id="ARBA00004141"/>
    </source>
</evidence>
<dbReference type="AlphaFoldDB" id="A0A3D8R2K8"/>
<keyword evidence="4 10" id="KW-1133">Transmembrane helix</keyword>
<feature type="transmembrane region" description="Helical" evidence="10">
    <location>
        <begin position="49"/>
        <end position="71"/>
    </location>
</feature>
<evidence type="ECO:0000313" key="12">
    <source>
        <dbReference type="Proteomes" id="UP000256328"/>
    </source>
</evidence>
<evidence type="ECO:0000256" key="9">
    <source>
        <dbReference type="SAM" id="MobiDB-lite"/>
    </source>
</evidence>
<dbReference type="Proteomes" id="UP000256328">
    <property type="component" value="Unassembled WGS sequence"/>
</dbReference>
<dbReference type="GO" id="GO:0005794">
    <property type="term" value="C:Golgi apparatus"/>
    <property type="evidence" value="ECO:0007669"/>
    <property type="project" value="TreeGrafter"/>
</dbReference>
<dbReference type="GO" id="GO:0006661">
    <property type="term" value="P:phosphatidylinositol biosynthetic process"/>
    <property type="evidence" value="ECO:0007669"/>
    <property type="project" value="TreeGrafter"/>
</dbReference>
<evidence type="ECO:0000256" key="3">
    <source>
        <dbReference type="ARBA" id="ARBA00022692"/>
    </source>
</evidence>
<keyword evidence="5" id="KW-0443">Lipid metabolism</keyword>
<comment type="caution">
    <text evidence="11">The sequence shown here is derived from an EMBL/GenBank/DDBJ whole genome shotgun (WGS) entry which is preliminary data.</text>
</comment>
<feature type="region of interest" description="Disordered" evidence="9">
    <location>
        <begin position="464"/>
        <end position="485"/>
    </location>
</feature>
<keyword evidence="12" id="KW-1185">Reference proteome</keyword>
<feature type="transmembrane region" description="Helical" evidence="10">
    <location>
        <begin position="132"/>
        <end position="155"/>
    </location>
</feature>
<feature type="compositionally biased region" description="Low complexity" evidence="9">
    <location>
        <begin position="10"/>
        <end position="22"/>
    </location>
</feature>
<accession>A0A3D8R2K8</accession>
<evidence type="ECO:0000256" key="6">
    <source>
        <dbReference type="ARBA" id="ARBA00023136"/>
    </source>
</evidence>
<comment type="subcellular location">
    <subcellularLocation>
        <location evidence="1">Membrane</location>
        <topology evidence="1">Multi-pass membrane protein</topology>
    </subcellularLocation>
</comment>
<evidence type="ECO:0000256" key="5">
    <source>
        <dbReference type="ARBA" id="ARBA00023098"/>
    </source>
</evidence>
<dbReference type="GO" id="GO:0003881">
    <property type="term" value="F:CDP-diacylglycerol-inositol 3-phosphatidyltransferase activity"/>
    <property type="evidence" value="ECO:0007669"/>
    <property type="project" value="TreeGrafter"/>
</dbReference>
<name>A0A3D8R2K8_9HELO</name>
<dbReference type="PROSITE" id="PS00379">
    <property type="entry name" value="CDP_ALCOHOL_P_TRANSF"/>
    <property type="match status" value="1"/>
</dbReference>
<dbReference type="InterPro" id="IPR000462">
    <property type="entry name" value="CDP-OH_P_trans"/>
</dbReference>
<feature type="region of interest" description="Disordered" evidence="9">
    <location>
        <begin position="1"/>
        <end position="25"/>
    </location>
</feature>
<sequence>MSSVRTRRQAAAVSTPATPTPMAKRDQQIMKENGSAKAADEVVSKENIFLFWPNVIGYFRIVLAFGALYYMPLHPRTCSLLYSISCLLDALDGYAARYFEQSTRFGAVLDMVTDRCTTACLLVFLASAWPRWALLFQGLISLDLASHYIHMYATLVMGTSDQSHKKVDKSRSYILYLYYTNKTVLFLFCALNEVCFIALYLLSFSSPLLSPSLLQTGTTGSTLQPGNPSTPPVSSLFANPYSAGALELARANKMDSFWPWVIFGVSFPVMAGKQIINVVQLVKACNWLAEGGLVLHNASKRRATECASSYEEAKGFDATCLETSKSSWRVCNGVPDVSGNSGDSPWTGGRFRGGPCTGVISYLAGRTTRDGLGMLEAAAIFISGTPCNVVPPHPAVSFLLRDPTLPAASATPAAQRQPTTVSCFQLTCGAGQGRGLPVHTHPPKLVLTLSHTAPRPRRCFRVNVDHPSNRRHPDSARTQAGQTPGLPFTSFRIGCIADQTCPCLPLLNSATIPTWYLSGLVRIQLDSTRRL</sequence>
<evidence type="ECO:0000256" key="4">
    <source>
        <dbReference type="ARBA" id="ARBA00022989"/>
    </source>
</evidence>
<dbReference type="Pfam" id="PF01066">
    <property type="entry name" value="CDP-OH_P_transf"/>
    <property type="match status" value="1"/>
</dbReference>
<feature type="transmembrane region" description="Helical" evidence="10">
    <location>
        <begin position="176"/>
        <end position="202"/>
    </location>
</feature>